<dbReference type="EMBL" id="CAJOBF010015141">
    <property type="protein sequence ID" value="CAF4345474.1"/>
    <property type="molecule type" value="Genomic_DNA"/>
</dbReference>
<keyword evidence="5" id="KW-1185">Reference proteome</keyword>
<gene>
    <name evidence="3" type="ORF">OVN521_LOCUS25223</name>
    <name evidence="4" type="ORF">UXM345_LOCUS35738</name>
    <name evidence="2" type="ORF">XDN619_LOCUS4164</name>
</gene>
<reference evidence="2" key="1">
    <citation type="submission" date="2021-02" db="EMBL/GenBank/DDBJ databases">
        <authorList>
            <person name="Nowell W R."/>
        </authorList>
    </citation>
    <scope>NUCLEOTIDE SEQUENCE</scope>
</reference>
<dbReference type="EMBL" id="CAJOBG010006220">
    <property type="protein sequence ID" value="CAF4180047.1"/>
    <property type="molecule type" value="Genomic_DNA"/>
</dbReference>
<feature type="compositionally biased region" description="Basic and acidic residues" evidence="1">
    <location>
        <begin position="142"/>
        <end position="155"/>
    </location>
</feature>
<evidence type="ECO:0000313" key="3">
    <source>
        <dbReference type="EMBL" id="CAF4180047.1"/>
    </source>
</evidence>
<evidence type="ECO:0000313" key="4">
    <source>
        <dbReference type="EMBL" id="CAF4345474.1"/>
    </source>
</evidence>
<name>A0A816MMZ0_9BILA</name>
<comment type="caution">
    <text evidence="2">The sequence shown here is derived from an EMBL/GenBank/DDBJ whole genome shotgun (WGS) entry which is preliminary data.</text>
</comment>
<protein>
    <submittedName>
        <fullName evidence="2">Uncharacterized protein</fullName>
    </submittedName>
</protein>
<evidence type="ECO:0000256" key="1">
    <source>
        <dbReference type="SAM" id="MobiDB-lite"/>
    </source>
</evidence>
<dbReference type="AlphaFoldDB" id="A0A816MMZ0"/>
<dbReference type="Proteomes" id="UP000663842">
    <property type="component" value="Unassembled WGS sequence"/>
</dbReference>
<evidence type="ECO:0000313" key="5">
    <source>
        <dbReference type="Proteomes" id="UP000663866"/>
    </source>
</evidence>
<proteinExistence type="predicted"/>
<dbReference type="EMBL" id="CAJNRG010000800">
    <property type="protein sequence ID" value="CAF2018433.1"/>
    <property type="molecule type" value="Genomic_DNA"/>
</dbReference>
<feature type="compositionally biased region" description="Basic and acidic residues" evidence="1">
    <location>
        <begin position="28"/>
        <end position="38"/>
    </location>
</feature>
<evidence type="ECO:0000313" key="2">
    <source>
        <dbReference type="EMBL" id="CAF2018433.1"/>
    </source>
</evidence>
<organism evidence="2 6">
    <name type="scientific">Rotaria magnacalcarata</name>
    <dbReference type="NCBI Taxonomy" id="392030"/>
    <lineage>
        <taxon>Eukaryota</taxon>
        <taxon>Metazoa</taxon>
        <taxon>Spiralia</taxon>
        <taxon>Gnathifera</taxon>
        <taxon>Rotifera</taxon>
        <taxon>Eurotatoria</taxon>
        <taxon>Bdelloidea</taxon>
        <taxon>Philodinida</taxon>
        <taxon>Philodinidae</taxon>
        <taxon>Rotaria</taxon>
    </lineage>
</organism>
<feature type="region of interest" description="Disordered" evidence="1">
    <location>
        <begin position="138"/>
        <end position="164"/>
    </location>
</feature>
<feature type="region of interest" description="Disordered" evidence="1">
    <location>
        <begin position="1"/>
        <end position="47"/>
    </location>
</feature>
<dbReference type="Proteomes" id="UP000663887">
    <property type="component" value="Unassembled WGS sequence"/>
</dbReference>
<sequence>MVKNYQLKSNKAGKQIGAAHQVPNNKVPMKEQLVKDSHEESDDEEIDSDLRALEEDDEDIEAAVEELKVSRIVTSSRLKKSAEILKWARVYRISQLSKSNRIDFIHPLASINVTNHKENKYMRKRSSCQRHIRTRTLNNNPAKDHASSHFVENERYSPSNDKNQEAENLYREIKVPEQAARNFAIALGTARKPANL</sequence>
<evidence type="ECO:0000313" key="6">
    <source>
        <dbReference type="Proteomes" id="UP000663887"/>
    </source>
</evidence>
<dbReference type="Proteomes" id="UP000663866">
    <property type="component" value="Unassembled WGS sequence"/>
</dbReference>
<accession>A0A816MMZ0</accession>